<protein>
    <recommendedName>
        <fullName evidence="3">Peptidase S54 rhomboid domain-containing protein</fullName>
    </recommendedName>
</protein>
<keyword evidence="1" id="KW-1133">Transmembrane helix</keyword>
<evidence type="ECO:0000256" key="1">
    <source>
        <dbReference type="SAM" id="Phobius"/>
    </source>
</evidence>
<dbReference type="Pfam" id="PF20189">
    <property type="entry name" value="DUF6552"/>
    <property type="match status" value="1"/>
</dbReference>
<dbReference type="EMBL" id="UINC01041707">
    <property type="protein sequence ID" value="SVB43354.1"/>
    <property type="molecule type" value="Genomic_DNA"/>
</dbReference>
<keyword evidence="1" id="KW-0472">Membrane</keyword>
<name>A0A382DZP5_9ZZZZ</name>
<organism evidence="2">
    <name type="scientific">marine metagenome</name>
    <dbReference type="NCBI Taxonomy" id="408172"/>
    <lineage>
        <taxon>unclassified sequences</taxon>
        <taxon>metagenomes</taxon>
        <taxon>ecological metagenomes</taxon>
    </lineage>
</organism>
<keyword evidence="1" id="KW-0812">Transmembrane</keyword>
<evidence type="ECO:0000313" key="2">
    <source>
        <dbReference type="EMBL" id="SVB43354.1"/>
    </source>
</evidence>
<gene>
    <name evidence="2" type="ORF">METZ01_LOCUS196208</name>
</gene>
<feature type="transmembrane region" description="Helical" evidence="1">
    <location>
        <begin position="52"/>
        <end position="71"/>
    </location>
</feature>
<proteinExistence type="predicted"/>
<dbReference type="AlphaFoldDB" id="A0A382DZP5"/>
<reference evidence="2" key="1">
    <citation type="submission" date="2018-05" db="EMBL/GenBank/DDBJ databases">
        <authorList>
            <person name="Lanie J.A."/>
            <person name="Ng W.-L."/>
            <person name="Kazmierczak K.M."/>
            <person name="Andrzejewski T.M."/>
            <person name="Davidsen T.M."/>
            <person name="Wayne K.J."/>
            <person name="Tettelin H."/>
            <person name="Glass J.I."/>
            <person name="Rusch D."/>
            <person name="Podicherti R."/>
            <person name="Tsui H.-C.T."/>
            <person name="Winkler M.E."/>
        </authorList>
    </citation>
    <scope>NUCLEOTIDE SEQUENCE</scope>
</reference>
<evidence type="ECO:0008006" key="3">
    <source>
        <dbReference type="Google" id="ProtNLM"/>
    </source>
</evidence>
<sequence>MMINQLKWTSTFLVLVGILLTNLNIYPLNIFIHGAGALGWAIAGYLSKDKALLTNFGFQVPLFITGYINLII</sequence>
<dbReference type="InterPro" id="IPR046682">
    <property type="entry name" value="DUF6552"/>
</dbReference>
<feature type="transmembrane region" description="Helical" evidence="1">
    <location>
        <begin position="12"/>
        <end position="32"/>
    </location>
</feature>
<accession>A0A382DZP5</accession>